<dbReference type="OrthoDB" id="9782305at2"/>
<dbReference type="CDD" id="cd06550">
    <property type="entry name" value="TM_ABC_iron-siderophores_like"/>
    <property type="match status" value="1"/>
</dbReference>
<dbReference type="Proteomes" id="UP000293036">
    <property type="component" value="Unassembled WGS sequence"/>
</dbReference>
<comment type="caution">
    <text evidence="9">The sequence shown here is derived from an EMBL/GenBank/DDBJ whole genome shotgun (WGS) entry which is preliminary data.</text>
</comment>
<keyword evidence="4" id="KW-1003">Cell membrane</keyword>
<dbReference type="Pfam" id="PF01032">
    <property type="entry name" value="FecCD"/>
    <property type="match status" value="1"/>
</dbReference>
<keyword evidence="6 8" id="KW-1133">Transmembrane helix</keyword>
<dbReference type="AlphaFoldDB" id="A0A4Q9UYR7"/>
<dbReference type="InterPro" id="IPR037294">
    <property type="entry name" value="ABC_BtuC-like"/>
</dbReference>
<feature type="transmembrane region" description="Helical" evidence="8">
    <location>
        <begin position="110"/>
        <end position="130"/>
    </location>
</feature>
<dbReference type="EMBL" id="SJDT01000007">
    <property type="protein sequence ID" value="TBW20850.1"/>
    <property type="molecule type" value="Genomic_DNA"/>
</dbReference>
<dbReference type="SUPFAM" id="SSF81345">
    <property type="entry name" value="ABC transporter involved in vitamin B12 uptake, BtuC"/>
    <property type="match status" value="1"/>
</dbReference>
<dbReference type="GO" id="GO:0033214">
    <property type="term" value="P:siderophore-iron import into cell"/>
    <property type="evidence" value="ECO:0007669"/>
    <property type="project" value="TreeGrafter"/>
</dbReference>
<feature type="transmembrane region" description="Helical" evidence="8">
    <location>
        <begin position="256"/>
        <end position="282"/>
    </location>
</feature>
<comment type="similarity">
    <text evidence="2">Belongs to the binding-protein-dependent transport system permease family. FecCD subfamily.</text>
</comment>
<evidence type="ECO:0000256" key="5">
    <source>
        <dbReference type="ARBA" id="ARBA00022692"/>
    </source>
</evidence>
<proteinExistence type="inferred from homology"/>
<dbReference type="InterPro" id="IPR000522">
    <property type="entry name" value="ABC_transptr_permease_BtuC"/>
</dbReference>
<feature type="transmembrane region" description="Helical" evidence="8">
    <location>
        <begin position="136"/>
        <end position="156"/>
    </location>
</feature>
<comment type="subcellular location">
    <subcellularLocation>
        <location evidence="1">Cell membrane</location>
        <topology evidence="1">Multi-pass membrane protein</topology>
    </subcellularLocation>
</comment>
<evidence type="ECO:0000256" key="4">
    <source>
        <dbReference type="ARBA" id="ARBA00022475"/>
    </source>
</evidence>
<dbReference type="PANTHER" id="PTHR30472">
    <property type="entry name" value="FERRIC ENTEROBACTIN TRANSPORT SYSTEM PERMEASE PROTEIN"/>
    <property type="match status" value="1"/>
</dbReference>
<sequence length="356" mass="37173">MTINNASTTERRHAVNAWRRRRQRRIIIIAVLATIALISFFISLMVGPLNLSVSEVFNALIDPNAPSEHRTVVVNLRLPSALLAFLVGATLSIAGLEMQTILDNPLAEPFTLGVSAAAAFGAALAIVGNLSFAGQWTITISAGLMALLAASIIAAVSASRGGSAETMVLLGIALVFGFQALLALMQYRASTESLTQIVFWTLGSLTRATWTAVVVMAVLLAIALPIFHVLGWSLTALRLGESQAQAFGIRVGNLRIGVLMVCSILAAAAVSFVGIIGFIGLVGPHVARILVGDDQRFVLPASVLSGAALLSSAHALSQILVPGVSLPVGIVTALVGVPVFLMIILGKKRTSFGGIR</sequence>
<name>A0A4Q9UYR7_9ACTO</name>
<evidence type="ECO:0000256" key="3">
    <source>
        <dbReference type="ARBA" id="ARBA00022448"/>
    </source>
</evidence>
<gene>
    <name evidence="9" type="ORF">EZJ44_07945</name>
</gene>
<keyword evidence="7 8" id="KW-0472">Membrane</keyword>
<feature type="transmembrane region" description="Helical" evidence="8">
    <location>
        <begin position="26"/>
        <end position="46"/>
    </location>
</feature>
<evidence type="ECO:0000256" key="7">
    <source>
        <dbReference type="ARBA" id="ARBA00023136"/>
    </source>
</evidence>
<dbReference type="Gene3D" id="1.10.3470.10">
    <property type="entry name" value="ABC transporter involved in vitamin B12 uptake, BtuC"/>
    <property type="match status" value="1"/>
</dbReference>
<feature type="transmembrane region" description="Helical" evidence="8">
    <location>
        <begin position="319"/>
        <end position="346"/>
    </location>
</feature>
<protein>
    <submittedName>
        <fullName evidence="9">Iron ABC transporter permease</fullName>
    </submittedName>
</protein>
<feature type="transmembrane region" description="Helical" evidence="8">
    <location>
        <begin position="209"/>
        <end position="235"/>
    </location>
</feature>
<organism evidence="9 10">
    <name type="scientific">Arcanobacterium bovis</name>
    <dbReference type="NCBI Taxonomy" id="2529275"/>
    <lineage>
        <taxon>Bacteria</taxon>
        <taxon>Bacillati</taxon>
        <taxon>Actinomycetota</taxon>
        <taxon>Actinomycetes</taxon>
        <taxon>Actinomycetales</taxon>
        <taxon>Actinomycetaceae</taxon>
        <taxon>Arcanobacterium</taxon>
    </lineage>
</organism>
<evidence type="ECO:0000256" key="2">
    <source>
        <dbReference type="ARBA" id="ARBA00007935"/>
    </source>
</evidence>
<keyword evidence="3" id="KW-0813">Transport</keyword>
<feature type="transmembrane region" description="Helical" evidence="8">
    <location>
        <begin position="78"/>
        <end position="98"/>
    </location>
</feature>
<dbReference type="FunFam" id="1.10.3470.10:FF:000001">
    <property type="entry name" value="Vitamin B12 ABC transporter permease BtuC"/>
    <property type="match status" value="1"/>
</dbReference>
<dbReference type="GO" id="GO:0022857">
    <property type="term" value="F:transmembrane transporter activity"/>
    <property type="evidence" value="ECO:0007669"/>
    <property type="project" value="InterPro"/>
</dbReference>
<dbReference type="PANTHER" id="PTHR30472:SF25">
    <property type="entry name" value="ABC TRANSPORTER PERMEASE PROTEIN MJ0876-RELATED"/>
    <property type="match status" value="1"/>
</dbReference>
<evidence type="ECO:0000313" key="9">
    <source>
        <dbReference type="EMBL" id="TBW20850.1"/>
    </source>
</evidence>
<dbReference type="RefSeq" id="WP_131282191.1">
    <property type="nucleotide sequence ID" value="NZ_JBHSLR010000003.1"/>
</dbReference>
<dbReference type="GO" id="GO:0005886">
    <property type="term" value="C:plasma membrane"/>
    <property type="evidence" value="ECO:0007669"/>
    <property type="project" value="UniProtKB-SubCell"/>
</dbReference>
<feature type="transmembrane region" description="Helical" evidence="8">
    <location>
        <begin position="168"/>
        <end position="189"/>
    </location>
</feature>
<evidence type="ECO:0000256" key="6">
    <source>
        <dbReference type="ARBA" id="ARBA00022989"/>
    </source>
</evidence>
<keyword evidence="10" id="KW-1185">Reference proteome</keyword>
<evidence type="ECO:0000256" key="8">
    <source>
        <dbReference type="SAM" id="Phobius"/>
    </source>
</evidence>
<evidence type="ECO:0000256" key="1">
    <source>
        <dbReference type="ARBA" id="ARBA00004651"/>
    </source>
</evidence>
<reference evidence="9 10" key="1">
    <citation type="submission" date="2019-02" db="EMBL/GenBank/DDBJ databases">
        <title>Arcanobacterium bovis sp. nov., isolated from the milk of a cow with mastitis.</title>
        <authorList>
            <person name="Sammra O."/>
            <person name="Foster G."/>
            <person name="Hassan A."/>
            <person name="Alssahen M."/>
            <person name="Laemmler C."/>
            <person name="Borowiak M."/>
            <person name="Malorny B."/>
            <person name="Abdulmawjood A."/>
        </authorList>
    </citation>
    <scope>NUCLEOTIDE SEQUENCE [LARGE SCALE GENOMIC DNA]</scope>
    <source>
        <strain evidence="9 10">C605018/01/1</strain>
    </source>
</reference>
<evidence type="ECO:0000313" key="10">
    <source>
        <dbReference type="Proteomes" id="UP000293036"/>
    </source>
</evidence>
<keyword evidence="5 8" id="KW-0812">Transmembrane</keyword>
<accession>A0A4Q9UYR7</accession>